<reference evidence="1" key="1">
    <citation type="submission" date="2021-12" db="EMBL/GenBank/DDBJ databases">
        <title>Prjna785345.</title>
        <authorList>
            <person name="Rujirawat T."/>
            <person name="Krajaejun T."/>
        </authorList>
    </citation>
    <scope>NUCLEOTIDE SEQUENCE</scope>
    <source>
        <strain evidence="1">Pi057C3</strain>
    </source>
</reference>
<organism evidence="1 2">
    <name type="scientific">Pythium insidiosum</name>
    <name type="common">Pythiosis disease agent</name>
    <dbReference type="NCBI Taxonomy" id="114742"/>
    <lineage>
        <taxon>Eukaryota</taxon>
        <taxon>Sar</taxon>
        <taxon>Stramenopiles</taxon>
        <taxon>Oomycota</taxon>
        <taxon>Peronosporomycetes</taxon>
        <taxon>Pythiales</taxon>
        <taxon>Pythiaceae</taxon>
        <taxon>Pythium</taxon>
    </lineage>
</organism>
<name>A0AAD5M6I8_PYTIN</name>
<proteinExistence type="predicted"/>
<accession>A0AAD5M6I8</accession>
<dbReference type="AlphaFoldDB" id="A0AAD5M6I8"/>
<dbReference type="Proteomes" id="UP001209570">
    <property type="component" value="Unassembled WGS sequence"/>
</dbReference>
<comment type="caution">
    <text evidence="1">The sequence shown here is derived from an EMBL/GenBank/DDBJ whole genome shotgun (WGS) entry which is preliminary data.</text>
</comment>
<sequence length="201" mass="22392">MVSRGSTVHHTRRSSNPFMTTSSGIVGINLQEPVAFEAPRLLNTDNQLHQSHTSSSSSSALKDFMYQTTSQALGEGVRATERSKLSQRMDKLALQKEVLEGGRVKLKPVDVAQPHEFALSPEDVVPPAQDTRSISEPRAEHPLYATSMREIGVEKAQVKVDIERKSRPNTFTNSFNGFRYRDFGLNTAITKSRICDHLDHS</sequence>
<evidence type="ECO:0000313" key="2">
    <source>
        <dbReference type="Proteomes" id="UP001209570"/>
    </source>
</evidence>
<gene>
    <name evidence="1" type="ORF">P43SY_006973</name>
</gene>
<protein>
    <submittedName>
        <fullName evidence="1">Uncharacterized protein</fullName>
    </submittedName>
</protein>
<dbReference type="EMBL" id="JAKCXM010000033">
    <property type="protein sequence ID" value="KAJ0406365.1"/>
    <property type="molecule type" value="Genomic_DNA"/>
</dbReference>
<keyword evidence="2" id="KW-1185">Reference proteome</keyword>
<evidence type="ECO:0000313" key="1">
    <source>
        <dbReference type="EMBL" id="KAJ0406365.1"/>
    </source>
</evidence>